<keyword evidence="3" id="KW-0808">Transferase</keyword>
<sequence>MVGYRYANRYQATDVIGQDEISVVRRGRDLLMDRDVAIKVLRADLTTQDSIQDSFRQVANHAAALNHPAFVAVYDTGDTPSDAGSVPFVVMEYVPGDTLRTVLARQGTLPWRRALQIAAELCAALDHAHRRNMVPCHLTPVNVLIDPSRGSDGADQVKVINIGERTGTPEVVARQYNSPEQIRGGLPDKRSDLYTLGCVMFEMLTGRAPFVGTTPQAVADAHLRQAPRAPGEVISGIPRDVDAIVLKALSKNPDNRYQTADQMRTDIERALAGRTVAARESFAAPEPVSRRGPATATAVRPRVTAGVAAGAGAPASRLNAPLLAPGLTLPVLDEVEPLDPERAAAHRKRWTYVGLGGLAVALVAALWLTLVVITTPPPPAKVAVPNVIGMTVARASAALQDKELQLGTVTVVDTNKAPAGTIVNQRPSEKTEVDAGTDVTVEVEG</sequence>
<dbReference type="eggNOG" id="COG2815">
    <property type="taxonomic scope" value="Bacteria"/>
</dbReference>
<feature type="domain" description="PASTA" evidence="12">
    <location>
        <begin position="378"/>
        <end position="445"/>
    </location>
</feature>
<dbReference type="PANTHER" id="PTHR43289">
    <property type="entry name" value="MITOGEN-ACTIVATED PROTEIN KINASE KINASE KINASE 20-RELATED"/>
    <property type="match status" value="1"/>
</dbReference>
<keyword evidence="10" id="KW-1133">Transmembrane helix</keyword>
<dbReference type="CDD" id="cd06577">
    <property type="entry name" value="PASTA_pknB"/>
    <property type="match status" value="1"/>
</dbReference>
<organism evidence="13 14">
    <name type="scientific">Nakamurella multipartita (strain ATCC 700099 / DSM 44233 / CIP 104796 / JCM 9543 / NBRC 105858 / Y-104)</name>
    <name type="common">Microsphaera multipartita</name>
    <dbReference type="NCBI Taxonomy" id="479431"/>
    <lineage>
        <taxon>Bacteria</taxon>
        <taxon>Bacillati</taxon>
        <taxon>Actinomycetota</taxon>
        <taxon>Actinomycetes</taxon>
        <taxon>Nakamurellales</taxon>
        <taxon>Nakamurellaceae</taxon>
        <taxon>Nakamurella</taxon>
    </lineage>
</organism>
<dbReference type="GO" id="GO:0004674">
    <property type="term" value="F:protein serine/threonine kinase activity"/>
    <property type="evidence" value="ECO:0007669"/>
    <property type="project" value="UniProtKB-KW"/>
</dbReference>
<evidence type="ECO:0000256" key="8">
    <source>
        <dbReference type="ARBA" id="ARBA00047899"/>
    </source>
</evidence>
<dbReference type="KEGG" id="nml:Namu_4030"/>
<reference evidence="13 14" key="2">
    <citation type="journal article" date="2010" name="Stand. Genomic Sci.">
        <title>Complete genome sequence of Nakamurella multipartita type strain (Y-104).</title>
        <authorList>
            <person name="Tice H."/>
            <person name="Mayilraj S."/>
            <person name="Sims D."/>
            <person name="Lapidus A."/>
            <person name="Nolan M."/>
            <person name="Lucas S."/>
            <person name="Glavina Del Rio T."/>
            <person name="Copeland A."/>
            <person name="Cheng J.F."/>
            <person name="Meincke L."/>
            <person name="Bruce D."/>
            <person name="Goodwin L."/>
            <person name="Pitluck S."/>
            <person name="Ivanova N."/>
            <person name="Mavromatis K."/>
            <person name="Ovchinnikova G."/>
            <person name="Pati A."/>
            <person name="Chen A."/>
            <person name="Palaniappan K."/>
            <person name="Land M."/>
            <person name="Hauser L."/>
            <person name="Chang Y.J."/>
            <person name="Jeffries C.D."/>
            <person name="Detter J.C."/>
            <person name="Brettin T."/>
            <person name="Rohde M."/>
            <person name="Goker M."/>
            <person name="Bristow J."/>
            <person name="Eisen J.A."/>
            <person name="Markowitz V."/>
            <person name="Hugenholtz P."/>
            <person name="Kyrpides N.C."/>
            <person name="Klenk H.P."/>
            <person name="Chen F."/>
        </authorList>
    </citation>
    <scope>NUCLEOTIDE SEQUENCE [LARGE SCALE GENOMIC DNA]</scope>
    <source>
        <strain evidence="14">ATCC 700099 / DSM 44233 / CIP 104796 / JCM 9543 / NBRC 105858 / Y-104</strain>
    </source>
</reference>
<keyword evidence="10" id="KW-0472">Membrane</keyword>
<dbReference type="EMBL" id="CP001737">
    <property type="protein sequence ID" value="ACV80322.1"/>
    <property type="molecule type" value="Genomic_DNA"/>
</dbReference>
<dbReference type="Gene3D" id="3.30.200.20">
    <property type="entry name" value="Phosphorylase Kinase, domain 1"/>
    <property type="match status" value="1"/>
</dbReference>
<dbReference type="OrthoDB" id="9762169at2"/>
<gene>
    <name evidence="13" type="ordered locus">Namu_4030</name>
</gene>
<dbReference type="AlphaFoldDB" id="C8XHL9"/>
<dbReference type="SMART" id="SM00740">
    <property type="entry name" value="PASTA"/>
    <property type="match status" value="1"/>
</dbReference>
<dbReference type="InterPro" id="IPR011009">
    <property type="entry name" value="Kinase-like_dom_sf"/>
</dbReference>
<dbReference type="InterPro" id="IPR005543">
    <property type="entry name" value="PASTA_dom"/>
</dbReference>
<evidence type="ECO:0000256" key="1">
    <source>
        <dbReference type="ARBA" id="ARBA00012513"/>
    </source>
</evidence>
<keyword evidence="2 13" id="KW-0723">Serine/threonine-protein kinase</keyword>
<dbReference type="InterPro" id="IPR000719">
    <property type="entry name" value="Prot_kinase_dom"/>
</dbReference>
<dbReference type="RefSeq" id="WP_015749147.1">
    <property type="nucleotide sequence ID" value="NC_013235.1"/>
</dbReference>
<dbReference type="InParanoid" id="C8XHL9"/>
<name>C8XHL9_NAKMY</name>
<keyword evidence="5" id="KW-0547">Nucleotide-binding</keyword>
<dbReference type="CDD" id="cd14014">
    <property type="entry name" value="STKc_PknB_like"/>
    <property type="match status" value="1"/>
</dbReference>
<comment type="catalytic activity">
    <reaction evidence="9">
        <text>L-seryl-[protein] + ATP = O-phospho-L-seryl-[protein] + ADP + H(+)</text>
        <dbReference type="Rhea" id="RHEA:17989"/>
        <dbReference type="Rhea" id="RHEA-COMP:9863"/>
        <dbReference type="Rhea" id="RHEA-COMP:11604"/>
        <dbReference type="ChEBI" id="CHEBI:15378"/>
        <dbReference type="ChEBI" id="CHEBI:29999"/>
        <dbReference type="ChEBI" id="CHEBI:30616"/>
        <dbReference type="ChEBI" id="CHEBI:83421"/>
        <dbReference type="ChEBI" id="CHEBI:456216"/>
        <dbReference type="EC" id="2.7.11.1"/>
    </reaction>
</comment>
<evidence type="ECO:0000259" key="11">
    <source>
        <dbReference type="PROSITE" id="PS50011"/>
    </source>
</evidence>
<dbReference type="Proteomes" id="UP000002218">
    <property type="component" value="Chromosome"/>
</dbReference>
<reference evidence="14" key="1">
    <citation type="submission" date="2009-09" db="EMBL/GenBank/DDBJ databases">
        <title>The complete genome of Nakamurella multipartita DSM 44233.</title>
        <authorList>
            <consortium name="US DOE Joint Genome Institute (JGI-PGF)"/>
            <person name="Lucas S."/>
            <person name="Copeland A."/>
            <person name="Lapidus A."/>
            <person name="Glavina del Rio T."/>
            <person name="Dalin E."/>
            <person name="Tice H."/>
            <person name="Bruce D."/>
            <person name="Goodwin L."/>
            <person name="Pitluck S."/>
            <person name="Kyrpides N."/>
            <person name="Mavromatis K."/>
            <person name="Ivanova N."/>
            <person name="Ovchinnikova G."/>
            <person name="Sims D."/>
            <person name="Meincke L."/>
            <person name="Brettin T."/>
            <person name="Detter J.C."/>
            <person name="Han C."/>
            <person name="Larimer F."/>
            <person name="Land M."/>
            <person name="Hauser L."/>
            <person name="Markowitz V."/>
            <person name="Cheng J.-F."/>
            <person name="Hugenholtz P."/>
            <person name="Woyke T."/>
            <person name="Wu D."/>
            <person name="Klenk H.-P."/>
            <person name="Eisen J.A."/>
        </authorList>
    </citation>
    <scope>NUCLEOTIDE SEQUENCE [LARGE SCALE GENOMIC DNA]</scope>
    <source>
        <strain evidence="14">ATCC 700099 / DSM 44233 / CIP 104796 / JCM 9543 / NBRC 105858 / Y-104</strain>
    </source>
</reference>
<proteinExistence type="predicted"/>
<comment type="catalytic activity">
    <reaction evidence="8">
        <text>L-threonyl-[protein] + ATP = O-phospho-L-threonyl-[protein] + ADP + H(+)</text>
        <dbReference type="Rhea" id="RHEA:46608"/>
        <dbReference type="Rhea" id="RHEA-COMP:11060"/>
        <dbReference type="Rhea" id="RHEA-COMP:11605"/>
        <dbReference type="ChEBI" id="CHEBI:15378"/>
        <dbReference type="ChEBI" id="CHEBI:30013"/>
        <dbReference type="ChEBI" id="CHEBI:30616"/>
        <dbReference type="ChEBI" id="CHEBI:61977"/>
        <dbReference type="ChEBI" id="CHEBI:456216"/>
        <dbReference type="EC" id="2.7.11.1"/>
    </reaction>
</comment>
<dbReference type="Gene3D" id="1.10.510.10">
    <property type="entry name" value="Transferase(Phosphotransferase) domain 1"/>
    <property type="match status" value="1"/>
</dbReference>
<evidence type="ECO:0000256" key="3">
    <source>
        <dbReference type="ARBA" id="ARBA00022679"/>
    </source>
</evidence>
<dbReference type="GO" id="GO:0005524">
    <property type="term" value="F:ATP binding"/>
    <property type="evidence" value="ECO:0007669"/>
    <property type="project" value="UniProtKB-KW"/>
</dbReference>
<evidence type="ECO:0000256" key="9">
    <source>
        <dbReference type="ARBA" id="ARBA00048679"/>
    </source>
</evidence>
<evidence type="ECO:0000256" key="5">
    <source>
        <dbReference type="ARBA" id="ARBA00022741"/>
    </source>
</evidence>
<evidence type="ECO:0000256" key="4">
    <source>
        <dbReference type="ARBA" id="ARBA00022737"/>
    </source>
</evidence>
<dbReference type="PROSITE" id="PS51178">
    <property type="entry name" value="PASTA"/>
    <property type="match status" value="1"/>
</dbReference>
<dbReference type="Pfam" id="PF00069">
    <property type="entry name" value="Pkinase"/>
    <property type="match status" value="1"/>
</dbReference>
<feature type="transmembrane region" description="Helical" evidence="10">
    <location>
        <begin position="352"/>
        <end position="373"/>
    </location>
</feature>
<dbReference type="SUPFAM" id="SSF56112">
    <property type="entry name" value="Protein kinase-like (PK-like)"/>
    <property type="match status" value="1"/>
</dbReference>
<dbReference type="PROSITE" id="PS50011">
    <property type="entry name" value="PROTEIN_KINASE_DOM"/>
    <property type="match status" value="1"/>
</dbReference>
<evidence type="ECO:0000313" key="14">
    <source>
        <dbReference type="Proteomes" id="UP000002218"/>
    </source>
</evidence>
<dbReference type="Gene3D" id="3.30.10.20">
    <property type="match status" value="1"/>
</dbReference>
<evidence type="ECO:0000259" key="12">
    <source>
        <dbReference type="PROSITE" id="PS51178"/>
    </source>
</evidence>
<protein>
    <recommendedName>
        <fullName evidence="1">non-specific serine/threonine protein kinase</fullName>
        <ecNumber evidence="1">2.7.11.1</ecNumber>
    </recommendedName>
</protein>
<evidence type="ECO:0000256" key="2">
    <source>
        <dbReference type="ARBA" id="ARBA00022527"/>
    </source>
</evidence>
<keyword evidence="6 13" id="KW-0418">Kinase</keyword>
<keyword evidence="7" id="KW-0067">ATP-binding</keyword>
<feature type="domain" description="Protein kinase" evidence="11">
    <location>
        <begin position="10"/>
        <end position="271"/>
    </location>
</feature>
<dbReference type="EC" id="2.7.11.1" evidence="1"/>
<dbReference type="eggNOG" id="COG0515">
    <property type="taxonomic scope" value="Bacteria"/>
</dbReference>
<dbReference type="Pfam" id="PF03793">
    <property type="entry name" value="PASTA"/>
    <property type="match status" value="1"/>
</dbReference>
<accession>C8XHL9</accession>
<keyword evidence="4" id="KW-0677">Repeat</keyword>
<evidence type="ECO:0000256" key="7">
    <source>
        <dbReference type="ARBA" id="ARBA00022840"/>
    </source>
</evidence>
<evidence type="ECO:0000256" key="10">
    <source>
        <dbReference type="SAM" id="Phobius"/>
    </source>
</evidence>
<keyword evidence="10" id="KW-0812">Transmembrane</keyword>
<dbReference type="STRING" id="479431.Namu_4030"/>
<evidence type="ECO:0000313" key="13">
    <source>
        <dbReference type="EMBL" id="ACV80322.1"/>
    </source>
</evidence>
<dbReference type="HOGENOM" id="CLU_000288_63_44_11"/>
<keyword evidence="14" id="KW-1185">Reference proteome</keyword>
<evidence type="ECO:0000256" key="6">
    <source>
        <dbReference type="ARBA" id="ARBA00022777"/>
    </source>
</evidence>
<dbReference type="PANTHER" id="PTHR43289:SF6">
    <property type="entry name" value="SERINE_THREONINE-PROTEIN KINASE NEKL-3"/>
    <property type="match status" value="1"/>
</dbReference>